<dbReference type="Proteomes" id="UP000827872">
    <property type="component" value="Linkage Group LG08"/>
</dbReference>
<comment type="caution">
    <text evidence="1">The sequence shown here is derived from an EMBL/GenBank/DDBJ whole genome shotgun (WGS) entry which is preliminary data.</text>
</comment>
<accession>A0ACB8F8N4</accession>
<proteinExistence type="predicted"/>
<keyword evidence="2" id="KW-1185">Reference proteome</keyword>
<protein>
    <submittedName>
        <fullName evidence="1">Uncharacterized protein</fullName>
    </submittedName>
</protein>
<evidence type="ECO:0000313" key="1">
    <source>
        <dbReference type="EMBL" id="KAH8001194.1"/>
    </source>
</evidence>
<sequence>MESRGFTELESSLINLEDNNECFYVREVRFVSESESESMPNMDSCHYFSLAVNYVMAVSAAQFKTQLHRDEHFTEAAG</sequence>
<evidence type="ECO:0000313" key="2">
    <source>
        <dbReference type="Proteomes" id="UP000827872"/>
    </source>
</evidence>
<organism evidence="1 2">
    <name type="scientific">Sphaerodactylus townsendi</name>
    <dbReference type="NCBI Taxonomy" id="933632"/>
    <lineage>
        <taxon>Eukaryota</taxon>
        <taxon>Metazoa</taxon>
        <taxon>Chordata</taxon>
        <taxon>Craniata</taxon>
        <taxon>Vertebrata</taxon>
        <taxon>Euteleostomi</taxon>
        <taxon>Lepidosauria</taxon>
        <taxon>Squamata</taxon>
        <taxon>Bifurcata</taxon>
        <taxon>Gekkota</taxon>
        <taxon>Sphaerodactylidae</taxon>
        <taxon>Sphaerodactylus</taxon>
    </lineage>
</organism>
<dbReference type="EMBL" id="CM037621">
    <property type="protein sequence ID" value="KAH8001194.1"/>
    <property type="molecule type" value="Genomic_DNA"/>
</dbReference>
<reference evidence="1" key="1">
    <citation type="submission" date="2021-08" db="EMBL/GenBank/DDBJ databases">
        <title>The first chromosome-level gecko genome reveals the dynamic sex chromosomes of Neotropical dwarf geckos (Sphaerodactylidae: Sphaerodactylus).</title>
        <authorList>
            <person name="Pinto B.J."/>
            <person name="Keating S.E."/>
            <person name="Gamble T."/>
        </authorList>
    </citation>
    <scope>NUCLEOTIDE SEQUENCE</scope>
    <source>
        <strain evidence="1">TG3544</strain>
    </source>
</reference>
<name>A0ACB8F8N4_9SAUR</name>
<gene>
    <name evidence="1" type="ORF">K3G42_001696</name>
</gene>